<reference evidence="1" key="1">
    <citation type="submission" date="2017-07" db="EMBL/GenBank/DDBJ databases">
        <title>Taro Niue Genome Assembly and Annotation.</title>
        <authorList>
            <person name="Atibalentja N."/>
            <person name="Keating K."/>
            <person name="Fields C.J."/>
        </authorList>
    </citation>
    <scope>NUCLEOTIDE SEQUENCE</scope>
    <source>
        <strain evidence="1">Niue_2</strain>
        <tissue evidence="1">Leaf</tissue>
    </source>
</reference>
<evidence type="ECO:0000313" key="1">
    <source>
        <dbReference type="EMBL" id="MQM12368.1"/>
    </source>
</evidence>
<feature type="non-terminal residue" evidence="1">
    <location>
        <position position="1"/>
    </location>
</feature>
<dbReference type="Proteomes" id="UP000652761">
    <property type="component" value="Unassembled WGS sequence"/>
</dbReference>
<dbReference type="EMBL" id="NMUH01005287">
    <property type="protein sequence ID" value="MQM12368.1"/>
    <property type="molecule type" value="Genomic_DNA"/>
</dbReference>
<name>A0A843WZX9_COLES</name>
<accession>A0A843WZX9</accession>
<sequence length="185" mass="18951">QKMLEAAGDGGLLNLGAAKACARAKQEGGVMAAGVCKACCGGRWQLGAGWCDGSWALAGAMLELARRGPAEVAAKPGCGWHSGALGAGCGLADCCAGDPGVLKLAILVEGGKKKAMRPIKGPEVLFSEAGWLLSSKSLLDIHEILSRVQLSGGSTAGEAMVILEFVLPPEVYLHKERNLEIGLDI</sequence>
<evidence type="ECO:0000313" key="2">
    <source>
        <dbReference type="Proteomes" id="UP000652761"/>
    </source>
</evidence>
<keyword evidence="2" id="KW-1185">Reference proteome</keyword>
<dbReference type="AlphaFoldDB" id="A0A843WZX9"/>
<organism evidence="1 2">
    <name type="scientific">Colocasia esculenta</name>
    <name type="common">Wild taro</name>
    <name type="synonym">Arum esculentum</name>
    <dbReference type="NCBI Taxonomy" id="4460"/>
    <lineage>
        <taxon>Eukaryota</taxon>
        <taxon>Viridiplantae</taxon>
        <taxon>Streptophyta</taxon>
        <taxon>Embryophyta</taxon>
        <taxon>Tracheophyta</taxon>
        <taxon>Spermatophyta</taxon>
        <taxon>Magnoliopsida</taxon>
        <taxon>Liliopsida</taxon>
        <taxon>Araceae</taxon>
        <taxon>Aroideae</taxon>
        <taxon>Colocasieae</taxon>
        <taxon>Colocasia</taxon>
    </lineage>
</organism>
<protein>
    <submittedName>
        <fullName evidence="1">Uncharacterized protein</fullName>
    </submittedName>
</protein>
<comment type="caution">
    <text evidence="1">The sequence shown here is derived from an EMBL/GenBank/DDBJ whole genome shotgun (WGS) entry which is preliminary data.</text>
</comment>
<gene>
    <name evidence="1" type="ORF">Taro_045285</name>
</gene>
<proteinExistence type="predicted"/>